<evidence type="ECO:0000313" key="1">
    <source>
        <dbReference type="EMBL" id="KFE35512.1"/>
    </source>
</evidence>
<dbReference type="STRING" id="1317124.DW2_06108"/>
<dbReference type="InterPro" id="IPR027417">
    <property type="entry name" value="P-loop_NTPase"/>
</dbReference>
<dbReference type="eggNOG" id="COG0572">
    <property type="taxonomic scope" value="Bacteria"/>
</dbReference>
<dbReference type="GO" id="GO:0016787">
    <property type="term" value="F:hydrolase activity"/>
    <property type="evidence" value="ECO:0007669"/>
    <property type="project" value="UniProtKB-KW"/>
</dbReference>
<dbReference type="PANTHER" id="PTHR10285">
    <property type="entry name" value="URIDINE KINASE"/>
    <property type="match status" value="1"/>
</dbReference>
<sequence>MEGREVQTRAILDLVDSLPRDGGRVVLGIAGPPGSGKSTIAAAVVAALNARGNRADAAGLVPMDGFHLDNEELDARNLRAVKGAPETFDVIGFGNLLRRLRDDRSVIRYPLFSRTEDRTLPGCGELPPDRRIVVVEGNYLLLGIEGWSSFKPLFDATVMLSPPMDVLEERLIARWLQYGLPHEQALARARLNDLANARRVLAESITADLTLPA</sequence>
<proteinExistence type="predicted"/>
<keyword evidence="2" id="KW-1185">Reference proteome</keyword>
<dbReference type="SUPFAM" id="SSF52540">
    <property type="entry name" value="P-loop containing nucleoside triphosphate hydrolases"/>
    <property type="match status" value="1"/>
</dbReference>
<dbReference type="AlphaFoldDB" id="A0A085TXR5"/>
<dbReference type="Pfam" id="PF03308">
    <property type="entry name" value="MeaB"/>
    <property type="match status" value="1"/>
</dbReference>
<accession>A0A085TXR5</accession>
<dbReference type="Proteomes" id="UP000028607">
    <property type="component" value="Unassembled WGS sequence"/>
</dbReference>
<evidence type="ECO:0000313" key="2">
    <source>
        <dbReference type="Proteomes" id="UP000028607"/>
    </source>
</evidence>
<dbReference type="EMBL" id="AQRC01000004">
    <property type="protein sequence ID" value="KFE35512.1"/>
    <property type="molecule type" value="Genomic_DNA"/>
</dbReference>
<reference evidence="2" key="1">
    <citation type="submission" date="2013-04" db="EMBL/GenBank/DDBJ databases">
        <title>Thioclava sp. 13D2W-2 Genome Sequencing.</title>
        <authorList>
            <person name="Lai Q."/>
            <person name="Li G."/>
            <person name="Shao Z."/>
        </authorList>
    </citation>
    <scope>NUCLEOTIDE SEQUENCE [LARGE SCALE GENOMIC DNA]</scope>
    <source>
        <strain evidence="2">13D2W-2</strain>
    </source>
</reference>
<comment type="caution">
    <text evidence="1">The sequence shown here is derived from an EMBL/GenBank/DDBJ whole genome shotgun (WGS) entry which is preliminary data.</text>
</comment>
<reference evidence="1 2" key="2">
    <citation type="journal article" date="2015" name="Antonie Van Leeuwenhoek">
        <title>Thioclava indica sp. nov., isolated from surface seawater of the Indian Ocean.</title>
        <authorList>
            <person name="Liu Y."/>
            <person name="Lai Q."/>
            <person name="Du J."/>
            <person name="Xu H."/>
            <person name="Jiang L."/>
            <person name="Shao Z."/>
        </authorList>
    </citation>
    <scope>NUCLEOTIDE SEQUENCE [LARGE SCALE GENOMIC DNA]</scope>
    <source>
        <strain evidence="1 2">13D2W-2</strain>
    </source>
</reference>
<name>A0A085TXR5_9RHOB</name>
<dbReference type="RefSeq" id="WP_051855527.1">
    <property type="nucleotide sequence ID" value="NZ_AQRC01000004.1"/>
</dbReference>
<gene>
    <name evidence="1" type="ORF">DW2_06108</name>
</gene>
<organism evidence="1 2">
    <name type="scientific">Thioclava atlantica</name>
    <dbReference type="NCBI Taxonomy" id="1317124"/>
    <lineage>
        <taxon>Bacteria</taxon>
        <taxon>Pseudomonadati</taxon>
        <taxon>Pseudomonadota</taxon>
        <taxon>Alphaproteobacteria</taxon>
        <taxon>Rhodobacterales</taxon>
        <taxon>Paracoccaceae</taxon>
        <taxon>Thioclava</taxon>
    </lineage>
</organism>
<keyword evidence="1" id="KW-0378">Hydrolase</keyword>
<dbReference type="Gene3D" id="3.40.50.300">
    <property type="entry name" value="P-loop containing nucleotide triphosphate hydrolases"/>
    <property type="match status" value="3"/>
</dbReference>
<protein>
    <submittedName>
        <fullName evidence="1">Nucleoside triphosphate hydrolase domain-containing protein</fullName>
    </submittedName>
</protein>
<dbReference type="OrthoDB" id="1550976at2"/>